<gene>
    <name evidence="2" type="ORF">STIAU_5337</name>
</gene>
<sequence length="301" mass="32886">MRPLFPALLGLLTACGGNFSNEDLEYLNALPTREELASKLPDSAAFSGRRGERLSVGEPSPLYQDTRQASDNFNTLLDELLTLVETIRALPPTTREPHRRTWGPFTDTNQPGHEARFVMERQEDANVFTYQFQFKPIQADDSEWWSFLAGAFRADAGVRKGEGELHLFVGEAVAKGLHVEGLHPLQQLDVVYQTRELPTRVEMRLIAQSPSAPAEVRYTYRELPGGWGGDAVHPAGHGGGARWAERGCGNHQPVDASPGGGWERSSSFEEISRAPDTASAGTPSTKSPTPSEAGSCSARET</sequence>
<dbReference type="RefSeq" id="WP_002615503.1">
    <property type="nucleotide sequence ID" value="NZ_AAMD01000087.1"/>
</dbReference>
<protein>
    <recommendedName>
        <fullName evidence="4">Lipoprotein</fullName>
    </recommendedName>
</protein>
<feature type="compositionally biased region" description="Polar residues" evidence="1">
    <location>
        <begin position="279"/>
        <end position="294"/>
    </location>
</feature>
<accession>Q08XS9</accession>
<reference evidence="2 3" key="1">
    <citation type="submission" date="2006-04" db="EMBL/GenBank/DDBJ databases">
        <authorList>
            <person name="Nierman W.C."/>
        </authorList>
    </citation>
    <scope>NUCLEOTIDE SEQUENCE [LARGE SCALE GENOMIC DNA]</scope>
    <source>
        <strain evidence="2 3">DW4/3-1</strain>
    </source>
</reference>
<feature type="region of interest" description="Disordered" evidence="1">
    <location>
        <begin position="42"/>
        <end position="65"/>
    </location>
</feature>
<comment type="caution">
    <text evidence="2">The sequence shown here is derived from an EMBL/GenBank/DDBJ whole genome shotgun (WGS) entry which is preliminary data.</text>
</comment>
<evidence type="ECO:0000313" key="3">
    <source>
        <dbReference type="Proteomes" id="UP000032702"/>
    </source>
</evidence>
<evidence type="ECO:0000313" key="2">
    <source>
        <dbReference type="EMBL" id="EAU65289.1"/>
    </source>
</evidence>
<name>Q08XS9_STIAD</name>
<dbReference type="AlphaFoldDB" id="Q08XS9"/>
<dbReference type="Proteomes" id="UP000032702">
    <property type="component" value="Unassembled WGS sequence"/>
</dbReference>
<proteinExistence type="predicted"/>
<dbReference type="PROSITE" id="PS51257">
    <property type="entry name" value="PROKAR_LIPOPROTEIN"/>
    <property type="match status" value="1"/>
</dbReference>
<evidence type="ECO:0000256" key="1">
    <source>
        <dbReference type="SAM" id="MobiDB-lite"/>
    </source>
</evidence>
<organism evidence="2 3">
    <name type="scientific">Stigmatella aurantiaca (strain DW4/3-1)</name>
    <dbReference type="NCBI Taxonomy" id="378806"/>
    <lineage>
        <taxon>Bacteria</taxon>
        <taxon>Pseudomonadati</taxon>
        <taxon>Myxococcota</taxon>
        <taxon>Myxococcia</taxon>
        <taxon>Myxococcales</taxon>
        <taxon>Cystobacterineae</taxon>
        <taxon>Archangiaceae</taxon>
        <taxon>Stigmatella</taxon>
    </lineage>
</organism>
<dbReference type="EMBL" id="AAMD01000087">
    <property type="protein sequence ID" value="EAU65289.1"/>
    <property type="molecule type" value="Genomic_DNA"/>
</dbReference>
<feature type="region of interest" description="Disordered" evidence="1">
    <location>
        <begin position="238"/>
        <end position="301"/>
    </location>
</feature>
<evidence type="ECO:0008006" key="4">
    <source>
        <dbReference type="Google" id="ProtNLM"/>
    </source>
</evidence>